<dbReference type="OrthoDB" id="5327581at2"/>
<evidence type="ECO:0000256" key="2">
    <source>
        <dbReference type="ARBA" id="ARBA00023125"/>
    </source>
</evidence>
<dbReference type="Gene3D" id="1.10.10.10">
    <property type="entry name" value="Winged helix-like DNA-binding domain superfamily/Winged helix DNA-binding domain"/>
    <property type="match status" value="1"/>
</dbReference>
<reference evidence="5 6" key="1">
    <citation type="submission" date="2017-07" db="EMBL/GenBank/DDBJ databases">
        <title>Leptospira spp. isolated from tropical soils.</title>
        <authorList>
            <person name="Thibeaux R."/>
            <person name="Iraola G."/>
            <person name="Ferres I."/>
            <person name="Bierque E."/>
            <person name="Girault D."/>
            <person name="Soupe-Gilbert M.-E."/>
            <person name="Picardeau M."/>
            <person name="Goarant C."/>
        </authorList>
    </citation>
    <scope>NUCLEOTIDE SEQUENCE [LARGE SCALE GENOMIC DNA]</scope>
    <source>
        <strain evidence="5 6">FH2-B-A1</strain>
    </source>
</reference>
<evidence type="ECO:0000259" key="4">
    <source>
        <dbReference type="PROSITE" id="PS50995"/>
    </source>
</evidence>
<organism evidence="5 6">
    <name type="scientific">Leptospira harrisiae</name>
    <dbReference type="NCBI Taxonomy" id="2023189"/>
    <lineage>
        <taxon>Bacteria</taxon>
        <taxon>Pseudomonadati</taxon>
        <taxon>Spirochaetota</taxon>
        <taxon>Spirochaetia</taxon>
        <taxon>Leptospirales</taxon>
        <taxon>Leptospiraceae</taxon>
        <taxon>Leptospira</taxon>
    </lineage>
</organism>
<evidence type="ECO:0000313" key="6">
    <source>
        <dbReference type="Proteomes" id="UP000232145"/>
    </source>
</evidence>
<dbReference type="PANTHER" id="PTHR42756">
    <property type="entry name" value="TRANSCRIPTIONAL REGULATOR, MARR"/>
    <property type="match status" value="1"/>
</dbReference>
<evidence type="ECO:0000313" key="5">
    <source>
        <dbReference type="EMBL" id="PJZ83970.1"/>
    </source>
</evidence>
<feature type="domain" description="HTH marR-type" evidence="4">
    <location>
        <begin position="8"/>
        <end position="141"/>
    </location>
</feature>
<dbReference type="InterPro" id="IPR036390">
    <property type="entry name" value="WH_DNA-bd_sf"/>
</dbReference>
<dbReference type="Pfam" id="PF01047">
    <property type="entry name" value="MarR"/>
    <property type="match status" value="1"/>
</dbReference>
<accession>A0A2N0AI64</accession>
<dbReference type="InterPro" id="IPR023187">
    <property type="entry name" value="Tscrpt_reg_MarR-type_CS"/>
</dbReference>
<dbReference type="GO" id="GO:0003700">
    <property type="term" value="F:DNA-binding transcription factor activity"/>
    <property type="evidence" value="ECO:0007669"/>
    <property type="project" value="InterPro"/>
</dbReference>
<gene>
    <name evidence="5" type="ORF">CH364_14555</name>
</gene>
<protein>
    <submittedName>
        <fullName evidence="5">MarR family transcriptional regulator</fullName>
    </submittedName>
</protein>
<dbReference type="SMART" id="SM00347">
    <property type="entry name" value="HTH_MARR"/>
    <property type="match status" value="1"/>
</dbReference>
<evidence type="ECO:0000256" key="3">
    <source>
        <dbReference type="ARBA" id="ARBA00023163"/>
    </source>
</evidence>
<keyword evidence="3" id="KW-0804">Transcription</keyword>
<name>A0A2N0AI64_9LEPT</name>
<comment type="caution">
    <text evidence="5">The sequence shown here is derived from an EMBL/GenBank/DDBJ whole genome shotgun (WGS) entry which is preliminary data.</text>
</comment>
<dbReference type="RefSeq" id="WP_100744228.1">
    <property type="nucleotide sequence ID" value="NZ_NPDW01000002.1"/>
</dbReference>
<dbReference type="EMBL" id="NPDX01000004">
    <property type="protein sequence ID" value="PJZ83970.1"/>
    <property type="molecule type" value="Genomic_DNA"/>
</dbReference>
<dbReference type="SUPFAM" id="SSF46785">
    <property type="entry name" value="Winged helix' DNA-binding domain"/>
    <property type="match status" value="1"/>
</dbReference>
<sequence length="145" mass="17370">MHDSFDLENSYAYLIYRTVRALRRQFMRLASANGLELFPEQWFVLVRLMKQPGCSQSDLGRDFDDRPSMARALRNMEEKGWIKIQSDPEDRRKNQVYPTKKGSEIYELMVTVVTEERKRMFKKLSAQDFKNFKRIIDQIYEESLD</sequence>
<dbReference type="PRINTS" id="PR00598">
    <property type="entry name" value="HTHMARR"/>
</dbReference>
<keyword evidence="1" id="KW-0805">Transcription regulation</keyword>
<dbReference type="AlphaFoldDB" id="A0A2N0AI64"/>
<dbReference type="PROSITE" id="PS50995">
    <property type="entry name" value="HTH_MARR_2"/>
    <property type="match status" value="1"/>
</dbReference>
<dbReference type="InterPro" id="IPR000835">
    <property type="entry name" value="HTH_MarR-typ"/>
</dbReference>
<evidence type="ECO:0000256" key="1">
    <source>
        <dbReference type="ARBA" id="ARBA00023015"/>
    </source>
</evidence>
<proteinExistence type="predicted"/>
<dbReference type="Proteomes" id="UP000232145">
    <property type="component" value="Unassembled WGS sequence"/>
</dbReference>
<dbReference type="InterPro" id="IPR036388">
    <property type="entry name" value="WH-like_DNA-bd_sf"/>
</dbReference>
<dbReference type="PANTHER" id="PTHR42756:SF1">
    <property type="entry name" value="TRANSCRIPTIONAL REPRESSOR OF EMRAB OPERON"/>
    <property type="match status" value="1"/>
</dbReference>
<dbReference type="PROSITE" id="PS01117">
    <property type="entry name" value="HTH_MARR_1"/>
    <property type="match status" value="1"/>
</dbReference>
<dbReference type="GO" id="GO:0003677">
    <property type="term" value="F:DNA binding"/>
    <property type="evidence" value="ECO:0007669"/>
    <property type="project" value="UniProtKB-KW"/>
</dbReference>
<keyword evidence="2" id="KW-0238">DNA-binding</keyword>
<keyword evidence="6" id="KW-1185">Reference proteome</keyword>